<dbReference type="Proteomes" id="UP000827092">
    <property type="component" value="Unassembled WGS sequence"/>
</dbReference>
<keyword evidence="3" id="KW-1185">Reference proteome</keyword>
<gene>
    <name evidence="2" type="ORF">JTE90_022425</name>
</gene>
<comment type="caution">
    <text evidence="2">The sequence shown here is derived from an EMBL/GenBank/DDBJ whole genome shotgun (WGS) entry which is preliminary data.</text>
</comment>
<sequence>MATSLRKRNPVDPPAPSPHRIASPGPSTDQATNLHSNPPCPPGGPDSQPRPPGENPQTSKSLSNPRHLHLKARKPP</sequence>
<reference evidence="2 3" key="1">
    <citation type="journal article" date="2022" name="Nat. Ecol. Evol.">
        <title>A masculinizing supergene underlies an exaggerated male reproductive morph in a spider.</title>
        <authorList>
            <person name="Hendrickx F."/>
            <person name="De Corte Z."/>
            <person name="Sonet G."/>
            <person name="Van Belleghem S.M."/>
            <person name="Kostlbacher S."/>
            <person name="Vangestel C."/>
        </authorList>
    </citation>
    <scope>NUCLEOTIDE SEQUENCE [LARGE SCALE GENOMIC DNA]</scope>
    <source>
        <strain evidence="2">W744_W776</strain>
    </source>
</reference>
<evidence type="ECO:0000256" key="1">
    <source>
        <dbReference type="SAM" id="MobiDB-lite"/>
    </source>
</evidence>
<dbReference type="EMBL" id="JAFNEN010001188">
    <property type="protein sequence ID" value="KAG8174559.1"/>
    <property type="molecule type" value="Genomic_DNA"/>
</dbReference>
<feature type="region of interest" description="Disordered" evidence="1">
    <location>
        <begin position="1"/>
        <end position="76"/>
    </location>
</feature>
<accession>A0AAV6TRM5</accession>
<evidence type="ECO:0000313" key="2">
    <source>
        <dbReference type="EMBL" id="KAG8174559.1"/>
    </source>
</evidence>
<feature type="compositionally biased region" description="Basic residues" evidence="1">
    <location>
        <begin position="66"/>
        <end position="76"/>
    </location>
</feature>
<feature type="compositionally biased region" description="Polar residues" evidence="1">
    <location>
        <begin position="25"/>
        <end position="36"/>
    </location>
</feature>
<feature type="compositionally biased region" description="Pro residues" evidence="1">
    <location>
        <begin position="38"/>
        <end position="54"/>
    </location>
</feature>
<name>A0AAV6TRM5_9ARAC</name>
<evidence type="ECO:0000313" key="3">
    <source>
        <dbReference type="Proteomes" id="UP000827092"/>
    </source>
</evidence>
<organism evidence="2 3">
    <name type="scientific">Oedothorax gibbosus</name>
    <dbReference type="NCBI Taxonomy" id="931172"/>
    <lineage>
        <taxon>Eukaryota</taxon>
        <taxon>Metazoa</taxon>
        <taxon>Ecdysozoa</taxon>
        <taxon>Arthropoda</taxon>
        <taxon>Chelicerata</taxon>
        <taxon>Arachnida</taxon>
        <taxon>Araneae</taxon>
        <taxon>Araneomorphae</taxon>
        <taxon>Entelegynae</taxon>
        <taxon>Araneoidea</taxon>
        <taxon>Linyphiidae</taxon>
        <taxon>Erigoninae</taxon>
        <taxon>Oedothorax</taxon>
    </lineage>
</organism>
<proteinExistence type="predicted"/>
<protein>
    <submittedName>
        <fullName evidence="2">Uncharacterized protein</fullName>
    </submittedName>
</protein>
<feature type="compositionally biased region" description="Polar residues" evidence="1">
    <location>
        <begin position="55"/>
        <end position="64"/>
    </location>
</feature>
<dbReference type="AlphaFoldDB" id="A0AAV6TRM5"/>